<evidence type="ECO:0000256" key="3">
    <source>
        <dbReference type="SAM" id="Phobius"/>
    </source>
</evidence>
<keyword evidence="1" id="KW-0175">Coiled coil</keyword>
<feature type="region of interest" description="Disordered" evidence="2">
    <location>
        <begin position="628"/>
        <end position="651"/>
    </location>
</feature>
<keyword evidence="3" id="KW-0472">Membrane</keyword>
<accession>A0ABT9AGQ2</accession>
<proteinExistence type="predicted"/>
<dbReference type="EMBL" id="JAUQSX010000014">
    <property type="protein sequence ID" value="MDO7849024.1"/>
    <property type="molecule type" value="Genomic_DNA"/>
</dbReference>
<evidence type="ECO:0000313" key="4">
    <source>
        <dbReference type="EMBL" id="MDO7849024.1"/>
    </source>
</evidence>
<protein>
    <recommendedName>
        <fullName evidence="6">Bacteriophage tail tape measure N-terminal domain-containing protein</fullName>
    </recommendedName>
</protein>
<comment type="caution">
    <text evidence="4">The sequence shown here is derived from an EMBL/GenBank/DDBJ whole genome shotgun (WGS) entry which is preliminary data.</text>
</comment>
<feature type="coiled-coil region" evidence="1">
    <location>
        <begin position="45"/>
        <end position="101"/>
    </location>
</feature>
<organism evidence="4 5">
    <name type="scientific">Hymenobacter mellowenesis</name>
    <dbReference type="NCBI Taxonomy" id="3063995"/>
    <lineage>
        <taxon>Bacteria</taxon>
        <taxon>Pseudomonadati</taxon>
        <taxon>Bacteroidota</taxon>
        <taxon>Cytophagia</taxon>
        <taxon>Cytophagales</taxon>
        <taxon>Hymenobacteraceae</taxon>
        <taxon>Hymenobacter</taxon>
    </lineage>
</organism>
<evidence type="ECO:0000256" key="2">
    <source>
        <dbReference type="SAM" id="MobiDB-lite"/>
    </source>
</evidence>
<evidence type="ECO:0000256" key="1">
    <source>
        <dbReference type="SAM" id="Coils"/>
    </source>
</evidence>
<keyword evidence="3" id="KW-1133">Transmembrane helix</keyword>
<feature type="coiled-coil region" evidence="1">
    <location>
        <begin position="328"/>
        <end position="355"/>
    </location>
</feature>
<dbReference type="Proteomes" id="UP001167796">
    <property type="component" value="Unassembled WGS sequence"/>
</dbReference>
<sequence length="845" mass="89811">MANTTKRYIIEIEMGAAQQALTDTTKKLQAFDKELDGLDIDSDAAKKIIAEMGKLAKQVEQAEGEIDKLSRGLDGLKPGTLPALEAEIEELEETLRQATRGTAEFDAALLKLGDAKGELKKIEDQIDAIADVKQHTGAFLDFSNGVVGAFSVASVAAQTWGLSSQTVEQYQTKLLSCITVLDSVEQVSKALNSETLGVVKSTLAAGKAYLFGAESASTASKITRAALISTGIGAIVVLVGLLAANFDKVKEAGASIYAKFKPQFEAISRLIGSIVDEARNLASVVTFGLIDSAASHAIKAAQETADKLLEIQTQTQERDIELRKAQGLRTEQEELTRLENLVKIARKKAKDGSEEKLQDLVKAENALAVLKATFATKAYEAEQAATLARLNARVATETAKGKDSITAQLAVKQEELIQLLAAENRNEAAIIAKRAEIESITLAHQKAAADARLAAEFEAFKKRVTETDKLETLSAQERLRRDIATEEERQKGIADRGQQMSTAAGKVTEQTAAEIAERVRIAAIPKLSFTDNVLVRVFGVAPEQLEKTKQQIEAAAQAVNQAVGQYYAGAMAEADARVDEAQQRLSLISQALDQSRQKREADEAQLASATGARRDYLLQKIAKERAEEEKLNNAKNKAAADEKKRLKEQQQLQKESQRVSLALTAALAIQAAVEAIAQAAAIPFPANIPAIIVVGATVASGVFAAKALGNTFADGGFITGPGGPRSDEVPALLSNGEFVVNADATAKNRGLLEMMNANNNRVLPPGTLSLAAGGSGGTSAGSSSGGADFGQLIEQGREQLDLMKQLIGHAAETAAKPPLLIGPAEAIAFEEQRKSVEAAKASAAW</sequence>
<feature type="compositionally biased region" description="Basic and acidic residues" evidence="2">
    <location>
        <begin position="628"/>
        <end position="648"/>
    </location>
</feature>
<reference evidence="4" key="1">
    <citation type="submission" date="2023-07" db="EMBL/GenBank/DDBJ databases">
        <authorList>
            <person name="Kim M.K."/>
        </authorList>
    </citation>
    <scope>NUCLEOTIDE SEQUENCE</scope>
    <source>
        <strain evidence="4">M29</strain>
    </source>
</reference>
<feature type="transmembrane region" description="Helical" evidence="3">
    <location>
        <begin position="225"/>
        <end position="246"/>
    </location>
</feature>
<gene>
    <name evidence="4" type="ORF">Q5H92_21850</name>
</gene>
<evidence type="ECO:0008006" key="6">
    <source>
        <dbReference type="Google" id="ProtNLM"/>
    </source>
</evidence>
<name>A0ABT9AGQ2_9BACT</name>
<dbReference type="Gene3D" id="1.20.1480.30">
    <property type="entry name" value="Designed four-helix bundle protein"/>
    <property type="match status" value="1"/>
</dbReference>
<keyword evidence="5" id="KW-1185">Reference proteome</keyword>
<keyword evidence="3" id="KW-0812">Transmembrane</keyword>
<dbReference type="RefSeq" id="WP_305013694.1">
    <property type="nucleotide sequence ID" value="NZ_JAUQSX010000014.1"/>
</dbReference>
<evidence type="ECO:0000313" key="5">
    <source>
        <dbReference type="Proteomes" id="UP001167796"/>
    </source>
</evidence>